<keyword evidence="4" id="KW-1185">Reference proteome</keyword>
<dbReference type="Proteomes" id="UP000594681">
    <property type="component" value="Chromosome"/>
</dbReference>
<protein>
    <recommendedName>
        <fullName evidence="5">DUF2335 domain-containing protein</fullName>
    </recommendedName>
</protein>
<dbReference type="RefSeq" id="WP_165008480.1">
    <property type="nucleotide sequence ID" value="NZ_CP064954.1"/>
</dbReference>
<organism evidence="3 4">
    <name type="scientific">Corynebacterium lizhenjunii</name>
    <dbReference type="NCBI Taxonomy" id="2709394"/>
    <lineage>
        <taxon>Bacteria</taxon>
        <taxon>Bacillati</taxon>
        <taxon>Actinomycetota</taxon>
        <taxon>Actinomycetes</taxon>
        <taxon>Mycobacteriales</taxon>
        <taxon>Corynebacteriaceae</taxon>
        <taxon>Corynebacterium</taxon>
    </lineage>
</organism>
<dbReference type="EMBL" id="CP064954">
    <property type="protein sequence ID" value="QPK79673.1"/>
    <property type="molecule type" value="Genomic_DNA"/>
</dbReference>
<evidence type="ECO:0008006" key="5">
    <source>
        <dbReference type="Google" id="ProtNLM"/>
    </source>
</evidence>
<evidence type="ECO:0000256" key="2">
    <source>
        <dbReference type="SAM" id="Phobius"/>
    </source>
</evidence>
<keyword evidence="2" id="KW-1133">Transmembrane helix</keyword>
<gene>
    <name evidence="3" type="ORF">G7Y31_02915</name>
</gene>
<feature type="compositionally biased region" description="Polar residues" evidence="1">
    <location>
        <begin position="29"/>
        <end position="44"/>
    </location>
</feature>
<accession>A0A7T0KF67</accession>
<reference evidence="3 4" key="1">
    <citation type="submission" date="2020-11" db="EMBL/GenBank/DDBJ databases">
        <title>Corynebacterium sp. ZJ-599.</title>
        <authorList>
            <person name="Zhou J."/>
        </authorList>
    </citation>
    <scope>NUCLEOTIDE SEQUENCE [LARGE SCALE GENOMIC DNA]</scope>
    <source>
        <strain evidence="3 4">ZJ-599</strain>
    </source>
</reference>
<feature type="transmembrane region" description="Helical" evidence="2">
    <location>
        <begin position="158"/>
        <end position="191"/>
    </location>
</feature>
<dbReference type="AlphaFoldDB" id="A0A7T0KF67"/>
<evidence type="ECO:0000313" key="4">
    <source>
        <dbReference type="Proteomes" id="UP000594681"/>
    </source>
</evidence>
<dbReference type="KEGG" id="cliz:G7Y31_02915"/>
<proteinExistence type="predicted"/>
<feature type="region of interest" description="Disordered" evidence="1">
    <location>
        <begin position="1"/>
        <end position="61"/>
    </location>
</feature>
<evidence type="ECO:0000256" key="1">
    <source>
        <dbReference type="SAM" id="MobiDB-lite"/>
    </source>
</evidence>
<sequence>MSDDFEASDRSKEAESNRPFHSGKGNLRGGNSTPGADSQRSLGASGTRDEEGDQSANLRPDWAIEGELMDTDEARQFLGELRQISAEMHSGPIPSAREMERYERSVPGISRDIIRMAQDAVDAANDVTRANAEVARATADSIRASSTLALNQQRDLRWICWAILVISVAFAVAGIAVPAVVGTVLFVAGYGAMFFQPRMVELFNPESRARNSKADGPAE</sequence>
<keyword evidence="2" id="KW-0472">Membrane</keyword>
<name>A0A7T0KF67_9CORY</name>
<evidence type="ECO:0000313" key="3">
    <source>
        <dbReference type="EMBL" id="QPK79673.1"/>
    </source>
</evidence>
<keyword evidence="2" id="KW-0812">Transmembrane</keyword>
<feature type="compositionally biased region" description="Basic and acidic residues" evidence="1">
    <location>
        <begin position="7"/>
        <end position="18"/>
    </location>
</feature>